<evidence type="ECO:0000313" key="5">
    <source>
        <dbReference type="Proteomes" id="UP000334923"/>
    </source>
</evidence>
<feature type="domain" description="Ferrous iron transporter FeoA-like" evidence="3">
    <location>
        <begin position="8"/>
        <end position="77"/>
    </location>
</feature>
<sequence>MEVASPAFPLSEASVGTHLWIHSVAGNPCECYRLHEMGFCQRAELVKLSHGAMTVCLVCGARVGLSAAVARRIFVTAVSGEARESDGGAEVDPGPSPSSGEGTFFCRILDRFRRRRSGWAE</sequence>
<dbReference type="AlphaFoldDB" id="A0A5E6MIT3"/>
<evidence type="ECO:0000256" key="1">
    <source>
        <dbReference type="ARBA" id="ARBA00023004"/>
    </source>
</evidence>
<keyword evidence="5" id="KW-1185">Reference proteome</keyword>
<dbReference type="SUPFAM" id="SSF50037">
    <property type="entry name" value="C-terminal domain of transcriptional repressors"/>
    <property type="match status" value="1"/>
</dbReference>
<accession>A0A5E6MIT3</accession>
<dbReference type="InterPro" id="IPR008988">
    <property type="entry name" value="Transcriptional_repressor_C"/>
</dbReference>
<dbReference type="Pfam" id="PF04023">
    <property type="entry name" value="FeoA"/>
    <property type="match status" value="1"/>
</dbReference>
<name>A0A5E6MIT3_9BACT</name>
<dbReference type="InterPro" id="IPR038157">
    <property type="entry name" value="FeoA_core_dom"/>
</dbReference>
<dbReference type="InterPro" id="IPR007167">
    <property type="entry name" value="Fe-transptr_FeoA-like"/>
</dbReference>
<dbReference type="SMART" id="SM00899">
    <property type="entry name" value="FeoA"/>
    <property type="match status" value="1"/>
</dbReference>
<feature type="region of interest" description="Disordered" evidence="2">
    <location>
        <begin position="80"/>
        <end position="103"/>
    </location>
</feature>
<reference evidence="4 5" key="1">
    <citation type="submission" date="2019-09" db="EMBL/GenBank/DDBJ databases">
        <authorList>
            <person name="Cremers G."/>
        </authorList>
    </citation>
    <scope>NUCLEOTIDE SEQUENCE [LARGE SCALE GENOMIC DNA]</scope>
    <source>
        <strain evidence="4">4A</strain>
    </source>
</reference>
<evidence type="ECO:0000259" key="3">
    <source>
        <dbReference type="SMART" id="SM00899"/>
    </source>
</evidence>
<dbReference type="GO" id="GO:0046914">
    <property type="term" value="F:transition metal ion binding"/>
    <property type="evidence" value="ECO:0007669"/>
    <property type="project" value="InterPro"/>
</dbReference>
<dbReference type="Proteomes" id="UP000334923">
    <property type="component" value="Unassembled WGS sequence"/>
</dbReference>
<evidence type="ECO:0000313" key="4">
    <source>
        <dbReference type="EMBL" id="VVM05976.1"/>
    </source>
</evidence>
<protein>
    <recommendedName>
        <fullName evidence="3">Ferrous iron transporter FeoA-like domain-containing protein</fullName>
    </recommendedName>
</protein>
<evidence type="ECO:0000256" key="2">
    <source>
        <dbReference type="SAM" id="MobiDB-lite"/>
    </source>
</evidence>
<dbReference type="Gene3D" id="2.30.30.90">
    <property type="match status" value="1"/>
</dbReference>
<keyword evidence="1" id="KW-0408">Iron</keyword>
<gene>
    <name evidence="4" type="ORF">MAMT_00884</name>
</gene>
<proteinExistence type="predicted"/>
<organism evidence="4 5">
    <name type="scientific">Methylacidimicrobium tartarophylax</name>
    <dbReference type="NCBI Taxonomy" id="1041768"/>
    <lineage>
        <taxon>Bacteria</taxon>
        <taxon>Pseudomonadati</taxon>
        <taxon>Verrucomicrobiota</taxon>
        <taxon>Methylacidimicrobium</taxon>
    </lineage>
</organism>
<dbReference type="EMBL" id="CABFVA020000035">
    <property type="protein sequence ID" value="VVM05976.1"/>
    <property type="molecule type" value="Genomic_DNA"/>
</dbReference>